<comment type="caution">
    <text evidence="11">The sequence shown here is derived from an EMBL/GenBank/DDBJ whole genome shotgun (WGS) entry which is preliminary data.</text>
</comment>
<evidence type="ECO:0000256" key="10">
    <source>
        <dbReference type="SAM" id="Phobius"/>
    </source>
</evidence>
<organism evidence="11 12">
    <name type="scientific">Lacticaseibacillus paracasei NRIC 0644</name>
    <dbReference type="NCBI Taxonomy" id="1435038"/>
    <lineage>
        <taxon>Bacteria</taxon>
        <taxon>Bacillati</taxon>
        <taxon>Bacillota</taxon>
        <taxon>Bacilli</taxon>
        <taxon>Lactobacillales</taxon>
        <taxon>Lactobacillaceae</taxon>
        <taxon>Lacticaseibacillus</taxon>
    </lineage>
</organism>
<proteinExistence type="predicted"/>
<dbReference type="GO" id="GO:0005886">
    <property type="term" value="C:plasma membrane"/>
    <property type="evidence" value="ECO:0007669"/>
    <property type="project" value="UniProtKB-SubCell"/>
</dbReference>
<dbReference type="PROSITE" id="PS51106">
    <property type="entry name" value="PTS_EIIC_TYPE_4"/>
    <property type="match status" value="1"/>
</dbReference>
<evidence type="ECO:0000313" key="11">
    <source>
        <dbReference type="EMBL" id="GAN36254.1"/>
    </source>
</evidence>
<reference evidence="12" key="1">
    <citation type="submission" date="2014-05" db="EMBL/GenBank/DDBJ databases">
        <title>Whole genome sequencing of Lactobacillus casei NRIC0644.</title>
        <authorList>
            <person name="Atarashi H."/>
            <person name="Yoshida Y."/>
            <person name="Fujimura S."/>
            <person name="Tanaka N."/>
            <person name="Shiwa Y."/>
            <person name="Yoshikawa H."/>
            <person name="Okada S."/>
            <person name="Nakagawa J."/>
        </authorList>
    </citation>
    <scope>NUCLEOTIDE SEQUENCE [LARGE SCALE GENOMIC DNA]</scope>
    <source>
        <strain evidence="12">NRIC0644</strain>
    </source>
</reference>
<dbReference type="InterPro" id="IPR050303">
    <property type="entry name" value="GatZ_KbaZ_carbometab"/>
</dbReference>
<feature type="transmembrane region" description="Helical" evidence="10">
    <location>
        <begin position="92"/>
        <end position="113"/>
    </location>
</feature>
<sequence>MSISAFALIFLTIYVGIAQLDALSVKIGLFSPVFGGAVTGLVMGDLKTGLIVGATLQLATLGVATYGGATVPDFLSGSIMGSAFAIMSGRGAAYGIGLAIPIGLLLTQMDILARMTNTIFQHHADRLAEKGDYKGVERNNLYGIIPWTVSRMLPVFVGLFFGSAVVKAINAWIPAWLMVGLKTAGIILPAMGIAILMRYLPLKRYFPYFILGFVLMAYFTKTFSLLGTALVGFVFAALHVLDANDRKRNESNNHGPSNHNNGGSNGGDDSDEEVEIDV</sequence>
<feature type="region of interest" description="Disordered" evidence="9">
    <location>
        <begin position="248"/>
        <end position="278"/>
    </location>
</feature>
<keyword evidence="4" id="KW-0762">Sugar transport</keyword>
<evidence type="ECO:0000256" key="3">
    <source>
        <dbReference type="ARBA" id="ARBA00022475"/>
    </source>
</evidence>
<keyword evidence="2" id="KW-0813">Transport</keyword>
<evidence type="ECO:0000256" key="2">
    <source>
        <dbReference type="ARBA" id="ARBA00022448"/>
    </source>
</evidence>
<evidence type="ECO:0000256" key="6">
    <source>
        <dbReference type="ARBA" id="ARBA00022692"/>
    </source>
</evidence>
<feature type="transmembrane region" description="Helical" evidence="10">
    <location>
        <begin position="152"/>
        <end position="169"/>
    </location>
</feature>
<dbReference type="GO" id="GO:0009401">
    <property type="term" value="P:phosphoenolpyruvate-dependent sugar phosphotransferase system"/>
    <property type="evidence" value="ECO:0007669"/>
    <property type="project" value="UniProtKB-KW"/>
</dbReference>
<feature type="transmembrane region" description="Helical" evidence="10">
    <location>
        <begin position="208"/>
        <end position="241"/>
    </location>
</feature>
<feature type="transmembrane region" description="Helical" evidence="10">
    <location>
        <begin position="175"/>
        <end position="196"/>
    </location>
</feature>
<dbReference type="PANTHER" id="PTHR32502:SF28">
    <property type="entry name" value="PHOSPHOTRANSFERASE SYSTEM SUGAR-SPECIFIC EIIC COMPONENT"/>
    <property type="match status" value="1"/>
</dbReference>
<dbReference type="GeneID" id="57091375"/>
<dbReference type="InterPro" id="IPR004700">
    <property type="entry name" value="PTS_IIC_man"/>
</dbReference>
<dbReference type="Proteomes" id="UP000032552">
    <property type="component" value="Unassembled WGS sequence"/>
</dbReference>
<keyword evidence="8 10" id="KW-0472">Membrane</keyword>
<evidence type="ECO:0000256" key="5">
    <source>
        <dbReference type="ARBA" id="ARBA00022683"/>
    </source>
</evidence>
<evidence type="ECO:0000256" key="4">
    <source>
        <dbReference type="ARBA" id="ARBA00022597"/>
    </source>
</evidence>
<keyword evidence="5" id="KW-0598">Phosphotransferase system</keyword>
<feature type="compositionally biased region" description="Acidic residues" evidence="9">
    <location>
        <begin position="268"/>
        <end position="278"/>
    </location>
</feature>
<evidence type="ECO:0000256" key="9">
    <source>
        <dbReference type="SAM" id="MobiDB-lite"/>
    </source>
</evidence>
<dbReference type="RefSeq" id="WP_003568133.1">
    <property type="nucleotide sequence ID" value="NZ_BAYM01000061.1"/>
</dbReference>
<feature type="transmembrane region" description="Helical" evidence="10">
    <location>
        <begin position="58"/>
        <end position="86"/>
    </location>
</feature>
<dbReference type="PANTHER" id="PTHR32502">
    <property type="entry name" value="N-ACETYLGALACTOSAMINE PERMEASE II COMPONENT-RELATED"/>
    <property type="match status" value="1"/>
</dbReference>
<keyword evidence="3" id="KW-1003">Cell membrane</keyword>
<dbReference type="EMBL" id="BAYM01000061">
    <property type="protein sequence ID" value="GAN36254.1"/>
    <property type="molecule type" value="Genomic_DNA"/>
</dbReference>
<dbReference type="AlphaFoldDB" id="A0A0C9PW19"/>
<comment type="subcellular location">
    <subcellularLocation>
        <location evidence="1">Cell membrane</location>
        <topology evidence="1">Multi-pass membrane protein</topology>
    </subcellularLocation>
</comment>
<protein>
    <submittedName>
        <fullName evidence="11">PTS family mannose/fructose/sorbose porter component IIC</fullName>
    </submittedName>
</protein>
<evidence type="ECO:0000256" key="7">
    <source>
        <dbReference type="ARBA" id="ARBA00022989"/>
    </source>
</evidence>
<dbReference type="Pfam" id="PF03609">
    <property type="entry name" value="EII-Sor"/>
    <property type="match status" value="1"/>
</dbReference>
<accession>A0A0C9PW19</accession>
<name>A0A0C9PW19_LACPA</name>
<keyword evidence="6 10" id="KW-0812">Transmembrane</keyword>
<evidence type="ECO:0000256" key="8">
    <source>
        <dbReference type="ARBA" id="ARBA00023136"/>
    </source>
</evidence>
<evidence type="ECO:0000313" key="12">
    <source>
        <dbReference type="Proteomes" id="UP000032552"/>
    </source>
</evidence>
<evidence type="ECO:0000256" key="1">
    <source>
        <dbReference type="ARBA" id="ARBA00004651"/>
    </source>
</evidence>
<keyword evidence="7 10" id="KW-1133">Transmembrane helix</keyword>
<gene>
    <name evidence="11" type="ORF">LC0644_0843</name>
</gene>
<feature type="compositionally biased region" description="Low complexity" evidence="9">
    <location>
        <begin position="252"/>
        <end position="262"/>
    </location>
</feature>